<feature type="region of interest" description="Disordered" evidence="9">
    <location>
        <begin position="125"/>
        <end position="150"/>
    </location>
</feature>
<dbReference type="AlphaFoldDB" id="A0A6V7KCF8"/>
<comment type="subcellular location">
    <subcellularLocation>
        <location evidence="1">Secreted</location>
    </subcellularLocation>
</comment>
<dbReference type="SUPFAM" id="SSF57501">
    <property type="entry name" value="Cystine-knot cytokines"/>
    <property type="match status" value="1"/>
</dbReference>
<evidence type="ECO:0000256" key="6">
    <source>
        <dbReference type="ARBA" id="ARBA00023157"/>
    </source>
</evidence>
<dbReference type="FunFam" id="2.10.90.10:FF:000001">
    <property type="entry name" value="Bone morphogenetic protein 4"/>
    <property type="match status" value="1"/>
</dbReference>
<keyword evidence="3" id="KW-0964">Secreted</keyword>
<dbReference type="GO" id="GO:0005125">
    <property type="term" value="F:cytokine activity"/>
    <property type="evidence" value="ECO:0007669"/>
    <property type="project" value="TreeGrafter"/>
</dbReference>
<evidence type="ECO:0000256" key="1">
    <source>
        <dbReference type="ARBA" id="ARBA00004613"/>
    </source>
</evidence>
<dbReference type="PANTHER" id="PTHR11848:SF307">
    <property type="entry name" value="BONE MORPHOGENETIC PROTEIN 10"/>
    <property type="match status" value="1"/>
</dbReference>
<evidence type="ECO:0000256" key="7">
    <source>
        <dbReference type="ARBA" id="ARBA00023180"/>
    </source>
</evidence>
<dbReference type="PANTHER" id="PTHR11848">
    <property type="entry name" value="TGF-BETA FAMILY"/>
    <property type="match status" value="1"/>
</dbReference>
<dbReference type="InterPro" id="IPR001839">
    <property type="entry name" value="TGF-b_C"/>
</dbReference>
<keyword evidence="6" id="KW-1015">Disulfide bond</keyword>
<evidence type="ECO:0000256" key="5">
    <source>
        <dbReference type="ARBA" id="ARBA00023030"/>
    </source>
</evidence>
<dbReference type="InterPro" id="IPR029034">
    <property type="entry name" value="Cystine-knot_cytokine"/>
</dbReference>
<proteinExistence type="inferred from homology"/>
<dbReference type="PROSITE" id="PS00250">
    <property type="entry name" value="TGF_BETA_1"/>
    <property type="match status" value="1"/>
</dbReference>
<evidence type="ECO:0000256" key="8">
    <source>
        <dbReference type="RuleBase" id="RU000354"/>
    </source>
</evidence>
<keyword evidence="4" id="KW-0732">Signal</keyword>
<organism evidence="11">
    <name type="scientific">Bracon brevicornis</name>
    <dbReference type="NCBI Taxonomy" id="1563983"/>
    <lineage>
        <taxon>Eukaryota</taxon>
        <taxon>Metazoa</taxon>
        <taxon>Ecdysozoa</taxon>
        <taxon>Arthropoda</taxon>
        <taxon>Hexapoda</taxon>
        <taxon>Insecta</taxon>
        <taxon>Pterygota</taxon>
        <taxon>Neoptera</taxon>
        <taxon>Endopterygota</taxon>
        <taxon>Hymenoptera</taxon>
        <taxon>Apocrita</taxon>
        <taxon>Ichneumonoidea</taxon>
        <taxon>Braconidae</taxon>
        <taxon>Braconinae</taxon>
        <taxon>Bracon</taxon>
    </lineage>
</organism>
<dbReference type="GO" id="GO:0005615">
    <property type="term" value="C:extracellular space"/>
    <property type="evidence" value="ECO:0007669"/>
    <property type="project" value="TreeGrafter"/>
</dbReference>
<dbReference type="Pfam" id="PF00019">
    <property type="entry name" value="TGF_beta"/>
    <property type="match status" value="1"/>
</dbReference>
<dbReference type="Gene3D" id="2.10.90.10">
    <property type="entry name" value="Cystine-knot cytokines"/>
    <property type="match status" value="1"/>
</dbReference>
<comment type="similarity">
    <text evidence="2 8">Belongs to the TGF-beta family.</text>
</comment>
<dbReference type="InterPro" id="IPR017948">
    <property type="entry name" value="TGFb_CS"/>
</dbReference>
<evidence type="ECO:0000256" key="9">
    <source>
        <dbReference type="SAM" id="MobiDB-lite"/>
    </source>
</evidence>
<dbReference type="PROSITE" id="PS51362">
    <property type="entry name" value="TGF_BETA_2"/>
    <property type="match status" value="1"/>
</dbReference>
<sequence>MLQLYHKRPSADIVRALSPLHTSGPVELNGGGRVIEFELPPVNPEEYLEEAELLGTAGMIFRVKSIDNVVLPEEVRAKRRDESWQAFDVTSAVRKRKSQTLKFLIKGRVRGPPEGPILLLSYSKPKKRRIRSTQEDSEEPPTAPWLDARRRRKNPCRKRPLYVDFSTINYDDWIVAPPGYDAYQCMGKCFFPFPDHLSPTKHAIVQALVQSALQGNEGAGKNVGKVCCVPTRLAPTSLLYLDASGTLTYQYGYEDMVVVECGCR</sequence>
<accession>A0A6V7KCF8</accession>
<name>A0A6V7KCF8_9HYME</name>
<dbReference type="SMART" id="SM00204">
    <property type="entry name" value="TGFB"/>
    <property type="match status" value="1"/>
</dbReference>
<feature type="domain" description="TGF-beta family profile" evidence="10">
    <location>
        <begin position="128"/>
        <end position="264"/>
    </location>
</feature>
<evidence type="ECO:0000313" key="11">
    <source>
        <dbReference type="EMBL" id="CAD1560140.1"/>
    </source>
</evidence>
<evidence type="ECO:0000259" key="10">
    <source>
        <dbReference type="PROSITE" id="PS51362"/>
    </source>
</evidence>
<gene>
    <name evidence="11" type="ORF">BBRV_LOCUS71920</name>
</gene>
<keyword evidence="5 8" id="KW-0339">Growth factor</keyword>
<evidence type="ECO:0000256" key="4">
    <source>
        <dbReference type="ARBA" id="ARBA00022729"/>
    </source>
</evidence>
<dbReference type="InterPro" id="IPR015615">
    <property type="entry name" value="TGF-beta-rel"/>
</dbReference>
<evidence type="ECO:0000256" key="3">
    <source>
        <dbReference type="ARBA" id="ARBA00022525"/>
    </source>
</evidence>
<evidence type="ECO:0000256" key="2">
    <source>
        <dbReference type="ARBA" id="ARBA00006656"/>
    </source>
</evidence>
<reference evidence="11" key="1">
    <citation type="submission" date="2020-07" db="EMBL/GenBank/DDBJ databases">
        <authorList>
            <person name="Ferguson B K."/>
        </authorList>
    </citation>
    <scope>NUCLEOTIDE SEQUENCE</scope>
    <source>
        <strain evidence="11">L06</strain>
    </source>
</reference>
<dbReference type="GO" id="GO:0008083">
    <property type="term" value="F:growth factor activity"/>
    <property type="evidence" value="ECO:0007669"/>
    <property type="project" value="UniProtKB-KW"/>
</dbReference>
<dbReference type="EMBL" id="CADCXW020000023">
    <property type="protein sequence ID" value="CAD1560140.1"/>
    <property type="molecule type" value="Genomic_DNA"/>
</dbReference>
<keyword evidence="7" id="KW-0325">Glycoprotein</keyword>
<protein>
    <recommendedName>
        <fullName evidence="10">TGF-beta family profile domain-containing protein</fullName>
    </recommendedName>
</protein>